<reference evidence="1 2" key="2">
    <citation type="journal article" date="2022" name="Mol. Ecol. Resour.">
        <title>The genomes of chicory, endive, great burdock and yacon provide insights into Asteraceae paleo-polyploidization history and plant inulin production.</title>
        <authorList>
            <person name="Fan W."/>
            <person name="Wang S."/>
            <person name="Wang H."/>
            <person name="Wang A."/>
            <person name="Jiang F."/>
            <person name="Liu H."/>
            <person name="Zhao H."/>
            <person name="Xu D."/>
            <person name="Zhang Y."/>
        </authorList>
    </citation>
    <scope>NUCLEOTIDE SEQUENCE [LARGE SCALE GENOMIC DNA]</scope>
    <source>
        <strain evidence="2">cv. Punajuju</strain>
        <tissue evidence="1">Leaves</tissue>
    </source>
</reference>
<evidence type="ECO:0000313" key="2">
    <source>
        <dbReference type="Proteomes" id="UP001055811"/>
    </source>
</evidence>
<reference evidence="2" key="1">
    <citation type="journal article" date="2022" name="Mol. Ecol. Resour.">
        <title>The genomes of chicory, endive, great burdock and yacon provide insights into Asteraceae palaeo-polyploidization history and plant inulin production.</title>
        <authorList>
            <person name="Fan W."/>
            <person name="Wang S."/>
            <person name="Wang H."/>
            <person name="Wang A."/>
            <person name="Jiang F."/>
            <person name="Liu H."/>
            <person name="Zhao H."/>
            <person name="Xu D."/>
            <person name="Zhang Y."/>
        </authorList>
    </citation>
    <scope>NUCLEOTIDE SEQUENCE [LARGE SCALE GENOMIC DNA]</scope>
    <source>
        <strain evidence="2">cv. Punajuju</strain>
    </source>
</reference>
<comment type="caution">
    <text evidence="1">The sequence shown here is derived from an EMBL/GenBank/DDBJ whole genome shotgun (WGS) entry which is preliminary data.</text>
</comment>
<evidence type="ECO:0000313" key="1">
    <source>
        <dbReference type="EMBL" id="KAI3691324.1"/>
    </source>
</evidence>
<name>A0ACB8Z0Z3_CICIN</name>
<gene>
    <name evidence="1" type="ORF">L2E82_49648</name>
</gene>
<accession>A0ACB8Z0Z3</accession>
<protein>
    <submittedName>
        <fullName evidence="1">Uncharacterized protein</fullName>
    </submittedName>
</protein>
<organism evidence="1 2">
    <name type="scientific">Cichorium intybus</name>
    <name type="common">Chicory</name>
    <dbReference type="NCBI Taxonomy" id="13427"/>
    <lineage>
        <taxon>Eukaryota</taxon>
        <taxon>Viridiplantae</taxon>
        <taxon>Streptophyta</taxon>
        <taxon>Embryophyta</taxon>
        <taxon>Tracheophyta</taxon>
        <taxon>Spermatophyta</taxon>
        <taxon>Magnoliopsida</taxon>
        <taxon>eudicotyledons</taxon>
        <taxon>Gunneridae</taxon>
        <taxon>Pentapetalae</taxon>
        <taxon>asterids</taxon>
        <taxon>campanulids</taxon>
        <taxon>Asterales</taxon>
        <taxon>Asteraceae</taxon>
        <taxon>Cichorioideae</taxon>
        <taxon>Cichorieae</taxon>
        <taxon>Cichoriinae</taxon>
        <taxon>Cichorium</taxon>
    </lineage>
</organism>
<dbReference type="EMBL" id="CM042017">
    <property type="protein sequence ID" value="KAI3691324.1"/>
    <property type="molecule type" value="Genomic_DNA"/>
</dbReference>
<keyword evidence="2" id="KW-1185">Reference proteome</keyword>
<proteinExistence type="predicted"/>
<sequence>MNRSAGKYFPVLTSGWSARVTVVVTMVLVWVARKMVVVEGMAVMRESGNINILTESLYASLLLPIALVVDITNPIVGSGLPLLWSDQENLIRTRNYGRRSPVSLQGSDRFAWKLELSDVVPEVYMLSKGKTWIKLQTPMNGYGNVIKTVLIVVRGLHFAKRNADATRDQISGHLASICLRRSYDVVEPIEKNLSAHLPLIRSVVDKDKDLAKSKVRSSHCNLDRL</sequence>
<dbReference type="Proteomes" id="UP001055811">
    <property type="component" value="Linkage Group LG09"/>
</dbReference>